<organism evidence="3 4">
    <name type="scientific">Phytophthora nicotianae</name>
    <name type="common">Potato buckeye rot agent</name>
    <name type="synonym">Phytophthora parasitica</name>
    <dbReference type="NCBI Taxonomy" id="4792"/>
    <lineage>
        <taxon>Eukaryota</taxon>
        <taxon>Sar</taxon>
        <taxon>Stramenopiles</taxon>
        <taxon>Oomycota</taxon>
        <taxon>Peronosporomycetes</taxon>
        <taxon>Peronosporales</taxon>
        <taxon>Peronosporaceae</taxon>
        <taxon>Phytophthora</taxon>
    </lineage>
</organism>
<protein>
    <submittedName>
        <fullName evidence="3">Uncharacterized protein</fullName>
    </submittedName>
</protein>
<name>A0A0W8CWC2_PHYNI</name>
<reference evidence="3 4" key="1">
    <citation type="submission" date="2015-11" db="EMBL/GenBank/DDBJ databases">
        <title>Genomes and virulence difference between two physiological races of Phytophthora nicotianae.</title>
        <authorList>
            <person name="Liu H."/>
            <person name="Ma X."/>
            <person name="Yu H."/>
            <person name="Fang D."/>
            <person name="Li Y."/>
            <person name="Wang X."/>
            <person name="Wang W."/>
            <person name="Dong Y."/>
            <person name="Xiao B."/>
        </authorList>
    </citation>
    <scope>NUCLEOTIDE SEQUENCE [LARGE SCALE GENOMIC DNA]</scope>
    <source>
        <strain evidence="3">Race 0</strain>
        <strain evidence="4">race 0</strain>
    </source>
</reference>
<feature type="coiled-coil region" evidence="1">
    <location>
        <begin position="77"/>
        <end position="104"/>
    </location>
</feature>
<dbReference type="CDD" id="cd14686">
    <property type="entry name" value="bZIP"/>
    <property type="match status" value="1"/>
</dbReference>
<gene>
    <name evidence="3" type="ORF">AM587_10000357</name>
    <name evidence="2" type="ORF">AM587_10014693</name>
</gene>
<evidence type="ECO:0000313" key="3">
    <source>
        <dbReference type="EMBL" id="KUF88446.1"/>
    </source>
</evidence>
<dbReference type="EMBL" id="LNFO01001990">
    <property type="protein sequence ID" value="KUF87661.1"/>
    <property type="molecule type" value="Genomic_DNA"/>
</dbReference>
<accession>A0A0W8CWC2</accession>
<comment type="caution">
    <text evidence="3">The sequence shown here is derived from an EMBL/GenBank/DDBJ whole genome shotgun (WGS) entry which is preliminary data.</text>
</comment>
<evidence type="ECO:0000313" key="4">
    <source>
        <dbReference type="Proteomes" id="UP000052943"/>
    </source>
</evidence>
<proteinExistence type="predicted"/>
<dbReference type="AlphaFoldDB" id="A0A0W8CWC2"/>
<sequence>MVKSDYVLAAYTVISVDSLTLALAMSKANSTSSYSSSSLSISAQTRHWAASMTKTWADEVHKEWRLELRRQSSKRFRARRQQALAQLRREQDHLELKIRQCIAARRRLSTDIPSGPSELSSSLRRLAIEGDSLTRENLQLKQDIYKHEFFRSITSKAIDGNPRRDEKTPQNILEASKKSRWVAYDRLRYSGWCVEFPNHEPSFFFYPFTRTEFDDVIKTTLAGLGSDSLVVGKVFGWNVHNAPLTHNAETGSLISQVRLTTRVSCSLQDSDILVTTSDIHSWPLLITPAGWERSEHARSSTQVLQQLDLNSLVLVTNIPGQVHFRYLYLVRRWTRLNENGKREILYVTVIGDTEANAQAREPQSDVQWAHESGICIRYTEVNKSTIDVTYNRWSQCESEDHAQKLFIDWIQVLCWWTQRVTSSRLIRSG</sequence>
<dbReference type="Proteomes" id="UP000052943">
    <property type="component" value="Unassembled WGS sequence"/>
</dbReference>
<evidence type="ECO:0000256" key="1">
    <source>
        <dbReference type="SAM" id="Coils"/>
    </source>
</evidence>
<evidence type="ECO:0000313" key="2">
    <source>
        <dbReference type="EMBL" id="KUF87661.1"/>
    </source>
</evidence>
<keyword evidence="1" id="KW-0175">Coiled coil</keyword>
<dbReference type="EMBL" id="LNFO01001838">
    <property type="protein sequence ID" value="KUF88446.1"/>
    <property type="molecule type" value="Genomic_DNA"/>
</dbReference>